<dbReference type="Gene3D" id="2.10.260.10">
    <property type="match status" value="1"/>
</dbReference>
<gene>
    <name evidence="2" type="ORF">COS38_02345</name>
</gene>
<sequence length="78" mass="9050">MTQVRVRERGEITIPRKIRDKYKIEANDMMYIYSMGDGIYLRIKESIVEKAQEIGAQMLTDAGLTVKDLLKDLDENEV</sequence>
<dbReference type="SMART" id="SM00966">
    <property type="entry name" value="SpoVT_AbrB"/>
    <property type="match status" value="1"/>
</dbReference>
<name>A0A2M7CI34_9BACT</name>
<dbReference type="AlphaFoldDB" id="A0A2M7CI34"/>
<dbReference type="GO" id="GO:0003677">
    <property type="term" value="F:DNA binding"/>
    <property type="evidence" value="ECO:0007669"/>
    <property type="project" value="InterPro"/>
</dbReference>
<feature type="domain" description="SpoVT-AbrB" evidence="1">
    <location>
        <begin position="4"/>
        <end position="49"/>
    </location>
</feature>
<dbReference type="EMBL" id="PEUM01000065">
    <property type="protein sequence ID" value="PIV25291.1"/>
    <property type="molecule type" value="Genomic_DNA"/>
</dbReference>
<proteinExistence type="predicted"/>
<dbReference type="InterPro" id="IPR037914">
    <property type="entry name" value="SpoVT-AbrB_sf"/>
</dbReference>
<dbReference type="SUPFAM" id="SSF89447">
    <property type="entry name" value="AbrB/MazE/MraZ-like"/>
    <property type="match status" value="1"/>
</dbReference>
<reference evidence="3" key="1">
    <citation type="submission" date="2017-09" db="EMBL/GenBank/DDBJ databases">
        <title>Depth-based differentiation of microbial function through sediment-hosted aquifers and enrichment of novel symbionts in the deep terrestrial subsurface.</title>
        <authorList>
            <person name="Probst A.J."/>
            <person name="Ladd B."/>
            <person name="Jarett J.K."/>
            <person name="Geller-Mcgrath D.E."/>
            <person name="Sieber C.M.K."/>
            <person name="Emerson J.B."/>
            <person name="Anantharaman K."/>
            <person name="Thomas B.C."/>
            <person name="Malmstrom R."/>
            <person name="Stieglmeier M."/>
            <person name="Klingl A."/>
            <person name="Woyke T."/>
            <person name="Ryan C.M."/>
            <person name="Banfield J.F."/>
        </authorList>
    </citation>
    <scope>NUCLEOTIDE SEQUENCE [LARGE SCALE GENOMIC DNA]</scope>
</reference>
<accession>A0A2M7CI34</accession>
<organism evidence="2 3">
    <name type="scientific">Candidatus Berkelbacteria bacterium CG03_land_8_20_14_0_80_40_36</name>
    <dbReference type="NCBI Taxonomy" id="1974509"/>
    <lineage>
        <taxon>Bacteria</taxon>
        <taxon>Candidatus Berkelbacteria</taxon>
    </lineage>
</organism>
<dbReference type="InterPro" id="IPR007159">
    <property type="entry name" value="SpoVT-AbrB_dom"/>
</dbReference>
<evidence type="ECO:0000313" key="2">
    <source>
        <dbReference type="EMBL" id="PIV25291.1"/>
    </source>
</evidence>
<evidence type="ECO:0000259" key="1">
    <source>
        <dbReference type="SMART" id="SM00966"/>
    </source>
</evidence>
<dbReference type="NCBIfam" id="TIGR01439">
    <property type="entry name" value="lp_hng_hel_AbrB"/>
    <property type="match status" value="1"/>
</dbReference>
<protein>
    <recommendedName>
        <fullName evidence="1">SpoVT-AbrB domain-containing protein</fullName>
    </recommendedName>
</protein>
<evidence type="ECO:0000313" key="3">
    <source>
        <dbReference type="Proteomes" id="UP000229966"/>
    </source>
</evidence>
<dbReference type="Pfam" id="PF04014">
    <property type="entry name" value="MazE_antitoxin"/>
    <property type="match status" value="1"/>
</dbReference>
<dbReference type="Proteomes" id="UP000229966">
    <property type="component" value="Unassembled WGS sequence"/>
</dbReference>
<comment type="caution">
    <text evidence="2">The sequence shown here is derived from an EMBL/GenBank/DDBJ whole genome shotgun (WGS) entry which is preliminary data.</text>
</comment>